<evidence type="ECO:0000256" key="1">
    <source>
        <dbReference type="SAM" id="MobiDB-lite"/>
    </source>
</evidence>
<organism evidence="2 3">
    <name type="scientific">Ilex paraguariensis</name>
    <name type="common">yerba mate</name>
    <dbReference type="NCBI Taxonomy" id="185542"/>
    <lineage>
        <taxon>Eukaryota</taxon>
        <taxon>Viridiplantae</taxon>
        <taxon>Streptophyta</taxon>
        <taxon>Embryophyta</taxon>
        <taxon>Tracheophyta</taxon>
        <taxon>Spermatophyta</taxon>
        <taxon>Magnoliopsida</taxon>
        <taxon>eudicotyledons</taxon>
        <taxon>Gunneridae</taxon>
        <taxon>Pentapetalae</taxon>
        <taxon>asterids</taxon>
        <taxon>campanulids</taxon>
        <taxon>Aquifoliales</taxon>
        <taxon>Aquifoliaceae</taxon>
        <taxon>Ilex</taxon>
    </lineage>
</organism>
<name>A0ABC8URE6_9AQUA</name>
<comment type="caution">
    <text evidence="2">The sequence shown here is derived from an EMBL/GenBank/DDBJ whole genome shotgun (WGS) entry which is preliminary data.</text>
</comment>
<gene>
    <name evidence="2" type="ORF">ILEXP_LOCUS53912</name>
</gene>
<protein>
    <submittedName>
        <fullName evidence="2">Uncharacterized protein</fullName>
    </submittedName>
</protein>
<dbReference type="Proteomes" id="UP001642360">
    <property type="component" value="Unassembled WGS sequence"/>
</dbReference>
<accession>A0ABC8URE6</accession>
<dbReference type="AlphaFoldDB" id="A0ABC8URE6"/>
<keyword evidence="3" id="KW-1185">Reference proteome</keyword>
<proteinExistence type="predicted"/>
<evidence type="ECO:0000313" key="3">
    <source>
        <dbReference type="Proteomes" id="UP001642360"/>
    </source>
</evidence>
<feature type="non-terminal residue" evidence="2">
    <location>
        <position position="1"/>
    </location>
</feature>
<sequence>EMVNKRGGNGKQEDKSTEDEYPERQNENIAEPRLGGLQQLYQCLATLTTLIQTQIPGLTRNPENTLMQSEQVQGVRNVEIPPVPNII</sequence>
<feature type="region of interest" description="Disordered" evidence="1">
    <location>
        <begin position="1"/>
        <end position="33"/>
    </location>
</feature>
<evidence type="ECO:0000313" key="2">
    <source>
        <dbReference type="EMBL" id="CAK9183626.1"/>
    </source>
</evidence>
<dbReference type="EMBL" id="CAUOFW020008713">
    <property type="protein sequence ID" value="CAK9183626.1"/>
    <property type="molecule type" value="Genomic_DNA"/>
</dbReference>
<reference evidence="2 3" key="1">
    <citation type="submission" date="2024-02" db="EMBL/GenBank/DDBJ databases">
        <authorList>
            <person name="Vignale AGUSTIN F."/>
            <person name="Sosa J E."/>
            <person name="Modenutti C."/>
        </authorList>
    </citation>
    <scope>NUCLEOTIDE SEQUENCE [LARGE SCALE GENOMIC DNA]</scope>
</reference>